<sequence>MQHAEVLVMRLPKPDRSHVFNRNPEPWRFTDGFCEARFAAHDIDQGTGGNGSEFRLNMGAIRIGIDSLGQQLKSIAKLPPVWRKDLPLHVLARSPQQLTEPRSGNASFPVHQVFEQCVLNLPFSHV</sequence>
<dbReference type="HOGENOM" id="CLU_1980605_0_0_6"/>
<keyword evidence="2" id="KW-1185">Reference proteome</keyword>
<organism evidence="1 2">
    <name type="scientific">Thioalkalivibrio paradoxus ARh 1</name>
    <dbReference type="NCBI Taxonomy" id="713585"/>
    <lineage>
        <taxon>Bacteria</taxon>
        <taxon>Pseudomonadati</taxon>
        <taxon>Pseudomonadota</taxon>
        <taxon>Gammaproteobacteria</taxon>
        <taxon>Chromatiales</taxon>
        <taxon>Ectothiorhodospiraceae</taxon>
        <taxon>Thioalkalivibrio</taxon>
    </lineage>
</organism>
<evidence type="ECO:0000313" key="1">
    <source>
        <dbReference type="EMBL" id="AHE99964.1"/>
    </source>
</evidence>
<dbReference type="Proteomes" id="UP000005289">
    <property type="component" value="Chromosome"/>
</dbReference>
<name>W0DMZ5_9GAMM</name>
<protein>
    <submittedName>
        <fullName evidence="1">Uncharacterized protein</fullName>
    </submittedName>
</protein>
<reference evidence="1 2" key="1">
    <citation type="submission" date="2013-12" db="EMBL/GenBank/DDBJ databases">
        <authorList>
            <consortium name="DOE Joint Genome Institute"/>
            <person name="Muyzer G."/>
            <person name="Huntemann M."/>
            <person name="Han J."/>
            <person name="Chen A."/>
            <person name="Kyrpides N."/>
            <person name="Mavromatis K."/>
            <person name="Markowitz V."/>
            <person name="Palaniappan K."/>
            <person name="Ivanova N."/>
            <person name="Schaumberg A."/>
            <person name="Pati A."/>
            <person name="Liolios K."/>
            <person name="Nordberg H.P."/>
            <person name="Cantor M.N."/>
            <person name="Hua S.X."/>
            <person name="Woyke T."/>
        </authorList>
    </citation>
    <scope>NUCLEOTIDE SEQUENCE [LARGE SCALE GENOMIC DNA]</scope>
    <source>
        <strain evidence="1 2">ARh 1</strain>
    </source>
</reference>
<gene>
    <name evidence="1" type="ORF">THITH_05180</name>
</gene>
<dbReference type="KEGG" id="tti:THITH_05180"/>
<accession>W0DMZ5</accession>
<proteinExistence type="predicted"/>
<evidence type="ECO:0000313" key="2">
    <source>
        <dbReference type="Proteomes" id="UP000005289"/>
    </source>
</evidence>
<dbReference type="EMBL" id="CP007029">
    <property type="protein sequence ID" value="AHE99964.1"/>
    <property type="molecule type" value="Genomic_DNA"/>
</dbReference>
<dbReference type="STRING" id="713585.THITH_05180"/>
<dbReference type="AlphaFoldDB" id="W0DMZ5"/>